<evidence type="ECO:0000313" key="2">
    <source>
        <dbReference type="EnsemblPlants" id="Solyc01g016455.1.1"/>
    </source>
</evidence>
<dbReference type="EnsemblPlants" id="Solyc01g016455.1.1">
    <property type="protein sequence ID" value="Solyc01g016455.1.1"/>
    <property type="gene ID" value="Solyc01g016455.1"/>
</dbReference>
<dbReference type="AlphaFoldDB" id="A0A3Q7EBM5"/>
<organism evidence="2">
    <name type="scientific">Solanum lycopersicum</name>
    <name type="common">Tomato</name>
    <name type="synonym">Lycopersicon esculentum</name>
    <dbReference type="NCBI Taxonomy" id="4081"/>
    <lineage>
        <taxon>Eukaryota</taxon>
        <taxon>Viridiplantae</taxon>
        <taxon>Streptophyta</taxon>
        <taxon>Embryophyta</taxon>
        <taxon>Tracheophyta</taxon>
        <taxon>Spermatophyta</taxon>
        <taxon>Magnoliopsida</taxon>
        <taxon>eudicotyledons</taxon>
        <taxon>Gunneridae</taxon>
        <taxon>Pentapetalae</taxon>
        <taxon>asterids</taxon>
        <taxon>lamiids</taxon>
        <taxon>Solanales</taxon>
        <taxon>Solanaceae</taxon>
        <taxon>Solanoideae</taxon>
        <taxon>Solaneae</taxon>
        <taxon>Solanum</taxon>
        <taxon>Solanum subgen. Lycopersicon</taxon>
    </lineage>
</organism>
<dbReference type="STRING" id="4081.A0A3Q7EBM5"/>
<sequence length="136" mass="15563">MRIVCTTIIFSEKALIGKSNVPFEICVLQHYRQIVSKFNFNLSPKDRTDQQVPIKEVRISPLSKSIGKPRVQSSFAVTHNGDNQSNETAGSGDSLNEQEYRHTIELEDDDRKVEEVLEYLKQMENDAKLKHLAEQT</sequence>
<feature type="compositionally biased region" description="Polar residues" evidence="1">
    <location>
        <begin position="71"/>
        <end position="97"/>
    </location>
</feature>
<name>A0A3Q7EBM5_SOLLC</name>
<keyword evidence="3" id="KW-1185">Reference proteome</keyword>
<dbReference type="Gramene" id="Solyc01g016455.1.1">
    <property type="protein sequence ID" value="Solyc01g016455.1.1"/>
    <property type="gene ID" value="Solyc01g016455.1"/>
</dbReference>
<evidence type="ECO:0000313" key="3">
    <source>
        <dbReference type="Proteomes" id="UP000004994"/>
    </source>
</evidence>
<protein>
    <submittedName>
        <fullName evidence="2">Uncharacterized protein</fullName>
    </submittedName>
</protein>
<evidence type="ECO:0000256" key="1">
    <source>
        <dbReference type="SAM" id="MobiDB-lite"/>
    </source>
</evidence>
<dbReference type="InParanoid" id="A0A3Q7EBM5"/>
<reference evidence="2" key="1">
    <citation type="journal article" date="2012" name="Nature">
        <title>The tomato genome sequence provides insights into fleshy fruit evolution.</title>
        <authorList>
            <consortium name="Tomato Genome Consortium"/>
        </authorList>
    </citation>
    <scope>NUCLEOTIDE SEQUENCE [LARGE SCALE GENOMIC DNA]</scope>
    <source>
        <strain evidence="2">cv. Heinz 1706</strain>
    </source>
</reference>
<reference evidence="2" key="2">
    <citation type="submission" date="2019-01" db="UniProtKB">
        <authorList>
            <consortium name="EnsemblPlants"/>
        </authorList>
    </citation>
    <scope>IDENTIFICATION</scope>
    <source>
        <strain evidence="2">cv. Heinz 1706</strain>
    </source>
</reference>
<feature type="region of interest" description="Disordered" evidence="1">
    <location>
        <begin position="71"/>
        <end position="99"/>
    </location>
</feature>
<accession>A0A3Q7EBM5</accession>
<dbReference type="Proteomes" id="UP000004994">
    <property type="component" value="Chromosome 1"/>
</dbReference>
<proteinExistence type="predicted"/>